<gene>
    <name evidence="6" type="primary">UL72</name>
</gene>
<reference evidence="7" key="2">
    <citation type="submission" date="2018-12" db="EMBL/GenBank/DDBJ databases">
        <authorList>
            <person name="Camiolo S."/>
        </authorList>
    </citation>
    <scope>NUCLEOTIDE SEQUENCE</scope>
    <source>
        <strain evidence="8">PAT_H_5</strain>
        <strain evidence="7">PAT_K_49</strain>
    </source>
</reference>
<keyword evidence="1" id="KW-0479">Metal-binding</keyword>
<evidence type="ECO:0000313" key="8">
    <source>
        <dbReference type="EMBL" id="VDY03122.1"/>
    </source>
</evidence>
<organismHost>
    <name type="scientific">Homo sapiens</name>
    <name type="common">Human</name>
    <dbReference type="NCBI Taxonomy" id="9606"/>
</organismHost>
<keyword evidence="2" id="KW-0378">Hydrolase</keyword>
<dbReference type="InterPro" id="IPR006882">
    <property type="entry name" value="Herpes_Orf11"/>
</dbReference>
<dbReference type="GO" id="GO:0004170">
    <property type="term" value="F:dUTP diphosphatase activity"/>
    <property type="evidence" value="ECO:0007669"/>
    <property type="project" value="InterPro"/>
</dbReference>
<keyword evidence="3" id="KW-0460">Magnesium</keyword>
<reference evidence="6 9" key="1">
    <citation type="submission" date="2014-01" db="EMBL/GenBank/DDBJ databases">
        <title>Diversity of human cytomegalovirus.</title>
        <authorList>
            <person name="Wilkie G.S."/>
            <person name="Zavattoni M."/>
            <person name="Davison A.J."/>
        </authorList>
    </citation>
    <scope>NUCLEOTIDE SEQUENCE [LARGE SCALE GENOMIC DNA]</scope>
    <source>
        <strain evidence="6">UKNEQAS1</strain>
    </source>
</reference>
<feature type="compositionally biased region" description="Basic and acidic residues" evidence="5">
    <location>
        <begin position="77"/>
        <end position="88"/>
    </location>
</feature>
<sequence>MLTMLTDRIDSQLVLSRLPRSRFQRFWETPTLIMKEESASSSGSIILAEKSVNMRYCVRFASDSDFQTTFTLPQSTEEKYDKEQHPGEDEASSPLPSPLKVPYKWMPSSFIVKQCHTQLAFYNKHIIWLSRERKVPTSLGVSLYIPEGFFGITFYKCLDAQFVCMPELLESGLQVPQLDVVNLNDTFQSIFPGTIEGDIGVFPCFVPEPWQLMNLPPPNEHRFFSLRTRQTLVIGPGHTQTVYFDAAYVHAPGICALIVGVRQFSQSDLIIRPTIWLPGTAAGVTVVNTSHTTVCISPHTTVAKAVFTTHRFTYLPVGSHPLGQMIVPPTPDIGFTHTPEHALLQRTPSPVDDDVDETEEDEKSSDAESPVNTNDVIFDVGPKPPRHP</sequence>
<dbReference type="SUPFAM" id="SSF51283">
    <property type="entry name" value="dUTPase-like"/>
    <property type="match status" value="1"/>
</dbReference>
<evidence type="ECO:0000256" key="1">
    <source>
        <dbReference type="ARBA" id="ARBA00022723"/>
    </source>
</evidence>
<dbReference type="EMBL" id="LR131946">
    <property type="protein sequence ID" value="VDY02953.1"/>
    <property type="molecule type" value="Genomic_DNA"/>
</dbReference>
<dbReference type="InterPro" id="IPR034745">
    <property type="entry name" value="HSV_DUT"/>
</dbReference>
<evidence type="ECO:0000313" key="9">
    <source>
        <dbReference type="Proteomes" id="UP000169234"/>
    </source>
</evidence>
<dbReference type="EMBL" id="LR131945">
    <property type="protein sequence ID" value="VDY03122.1"/>
    <property type="molecule type" value="Genomic_DNA"/>
</dbReference>
<evidence type="ECO:0000256" key="2">
    <source>
        <dbReference type="ARBA" id="ARBA00022801"/>
    </source>
</evidence>
<dbReference type="GO" id="GO:0046080">
    <property type="term" value="P:dUTP metabolic process"/>
    <property type="evidence" value="ECO:0007669"/>
    <property type="project" value="InterPro"/>
</dbReference>
<dbReference type="InterPro" id="IPR036157">
    <property type="entry name" value="dUTPase-like_sf"/>
</dbReference>
<name>A0A0A0PKD4_HCMV</name>
<proteinExistence type="inferred from homology"/>
<dbReference type="EMBL" id="KJ361971">
    <property type="protein sequence ID" value="AHJ86159.1"/>
    <property type="molecule type" value="Genomic_DNA"/>
</dbReference>
<evidence type="ECO:0000256" key="5">
    <source>
        <dbReference type="SAM" id="MobiDB-lite"/>
    </source>
</evidence>
<evidence type="ECO:0000313" key="7">
    <source>
        <dbReference type="EMBL" id="VDY02953.1"/>
    </source>
</evidence>
<protein>
    <submittedName>
        <fullName evidence="6">Deoxyuridine triphosphatase</fullName>
    </submittedName>
</protein>
<accession>A0A0A0PKD4</accession>
<dbReference type="HAMAP" id="MF_04031">
    <property type="entry name" value="HSV_DUT"/>
    <property type="match status" value="1"/>
</dbReference>
<evidence type="ECO:0000256" key="3">
    <source>
        <dbReference type="ARBA" id="ARBA00022842"/>
    </source>
</evidence>
<organism evidence="6 9">
    <name type="scientific">Human cytomegalovirus</name>
    <name type="common">HHV-5</name>
    <name type="synonym">Human herpesvirus 5</name>
    <dbReference type="NCBI Taxonomy" id="10359"/>
    <lineage>
        <taxon>Viruses</taxon>
        <taxon>Duplodnaviria</taxon>
        <taxon>Heunggongvirae</taxon>
        <taxon>Peploviricota</taxon>
        <taxon>Herviviricetes</taxon>
        <taxon>Herpesvirales</taxon>
        <taxon>Orthoherpesviridae</taxon>
        <taxon>Betaherpesvirinae</taxon>
        <taxon>Cytomegalovirus</taxon>
        <taxon>Cytomegalovirus humanbeta5</taxon>
    </lineage>
</organism>
<evidence type="ECO:0000256" key="4">
    <source>
        <dbReference type="ARBA" id="ARBA00023080"/>
    </source>
</evidence>
<dbReference type="Pfam" id="PF04797">
    <property type="entry name" value="Herpes_ORF11"/>
    <property type="match status" value="1"/>
</dbReference>
<feature type="region of interest" description="Disordered" evidence="5">
    <location>
        <begin position="77"/>
        <end position="96"/>
    </location>
</feature>
<feature type="region of interest" description="Disordered" evidence="5">
    <location>
        <begin position="336"/>
        <end position="388"/>
    </location>
</feature>
<keyword evidence="4" id="KW-0546">Nucleotide metabolism</keyword>
<feature type="compositionally biased region" description="Acidic residues" evidence="5">
    <location>
        <begin position="351"/>
        <end position="363"/>
    </location>
</feature>
<dbReference type="Proteomes" id="UP000169234">
    <property type="component" value="Genome"/>
</dbReference>
<dbReference type="GO" id="GO:0046872">
    <property type="term" value="F:metal ion binding"/>
    <property type="evidence" value="ECO:0007669"/>
    <property type="project" value="UniProtKB-KW"/>
</dbReference>
<evidence type="ECO:0000313" key="6">
    <source>
        <dbReference type="EMBL" id="AHJ86159.1"/>
    </source>
</evidence>